<feature type="compositionally biased region" description="Basic and acidic residues" evidence="1">
    <location>
        <begin position="76"/>
        <end position="91"/>
    </location>
</feature>
<evidence type="ECO:0000256" key="1">
    <source>
        <dbReference type="SAM" id="MobiDB-lite"/>
    </source>
</evidence>
<organism evidence="3 4">
    <name type="scientific">Ajellomyces capsulatus</name>
    <name type="common">Darling's disease fungus</name>
    <name type="synonym">Histoplasma capsulatum</name>
    <dbReference type="NCBI Taxonomy" id="5037"/>
    <lineage>
        <taxon>Eukaryota</taxon>
        <taxon>Fungi</taxon>
        <taxon>Dikarya</taxon>
        <taxon>Ascomycota</taxon>
        <taxon>Pezizomycotina</taxon>
        <taxon>Eurotiomycetes</taxon>
        <taxon>Eurotiomycetidae</taxon>
        <taxon>Onygenales</taxon>
        <taxon>Ajellomycetaceae</taxon>
        <taxon>Histoplasma</taxon>
    </lineage>
</organism>
<protein>
    <recommendedName>
        <fullName evidence="2">DUF7924 domain-containing protein</fullName>
    </recommendedName>
</protein>
<accession>A0A8A1MEZ1</accession>
<dbReference type="InterPro" id="IPR057684">
    <property type="entry name" value="DUF7924"/>
</dbReference>
<dbReference type="PANTHER" id="PTHR42470">
    <property type="entry name" value="VAST DOMAIN-CONTAINING PROTEIN"/>
    <property type="match status" value="1"/>
</dbReference>
<evidence type="ECO:0000313" key="4">
    <source>
        <dbReference type="Proteomes" id="UP000663671"/>
    </source>
</evidence>
<evidence type="ECO:0000259" key="2">
    <source>
        <dbReference type="Pfam" id="PF25545"/>
    </source>
</evidence>
<dbReference type="EMBL" id="CP069112">
    <property type="protein sequence ID" value="QSS62707.1"/>
    <property type="molecule type" value="Genomic_DNA"/>
</dbReference>
<dbReference type="Proteomes" id="UP000663671">
    <property type="component" value="Chromosome 7"/>
</dbReference>
<evidence type="ECO:0000313" key="3">
    <source>
        <dbReference type="EMBL" id="QSS62707.1"/>
    </source>
</evidence>
<name>A0A8A1MEZ1_AJECA</name>
<gene>
    <name evidence="3" type="ORF">I7I51_02446</name>
</gene>
<dbReference type="Pfam" id="PF25545">
    <property type="entry name" value="DUF7924"/>
    <property type="match status" value="1"/>
</dbReference>
<dbReference type="OrthoDB" id="4176996at2759"/>
<feature type="compositionally biased region" description="Polar residues" evidence="1">
    <location>
        <begin position="142"/>
        <end position="152"/>
    </location>
</feature>
<dbReference type="VEuPathDB" id="FungiDB:I7I51_02446"/>
<feature type="region of interest" description="Disordered" evidence="1">
    <location>
        <begin position="72"/>
        <end position="100"/>
    </location>
</feature>
<feature type="region of interest" description="Disordered" evidence="1">
    <location>
        <begin position="519"/>
        <end position="549"/>
    </location>
</feature>
<dbReference type="AlphaFoldDB" id="A0A8A1MEZ1"/>
<reference evidence="3" key="1">
    <citation type="submission" date="2021-01" db="EMBL/GenBank/DDBJ databases">
        <title>Chromosome-level genome assembly of a human fungal pathogen reveals clustering of transcriptionally co-regulated genes.</title>
        <authorList>
            <person name="Voorhies M."/>
            <person name="Cohen S."/>
            <person name="Shea T.P."/>
            <person name="Petrus S."/>
            <person name="Munoz J.F."/>
            <person name="Poplawski S."/>
            <person name="Goldman W.E."/>
            <person name="Michael T."/>
            <person name="Cuomo C.A."/>
            <person name="Sil A."/>
            <person name="Beyhan S."/>
        </authorList>
    </citation>
    <scope>NUCLEOTIDE SEQUENCE</scope>
    <source>
        <strain evidence="3">WU24</strain>
    </source>
</reference>
<feature type="region of interest" description="Disordered" evidence="1">
    <location>
        <begin position="136"/>
        <end position="161"/>
    </location>
</feature>
<sequence>MAELVCERLIPQVNDRKRKRECETTPPVHPPKRRETHDSELTSPGGFTVGEISIDVPRVVQTAGPEISLAVSLQHRSSEPKRRHPEPEHPSCHRPKRPRVEKDKLIEHWVSNYEWPKSPLEVDNMEAFFVRQKTPSLRRTKSNASLNGPSETSSREAKSRPYTDKNYEVFLESKGIFLDDHKDGITSDSKNSCRRLLEKDSETPSGTRFDDGVFELTCQRIRKKNETGVIRVIAELIVPSAEGAIDHGRVSFQHLVESVNEGWDSSISLDEDQRLPPPAQTPHLPQSRQFRLSRPQPDYAVGFPRQSFSEIRLEKLTPFVGEIGDMSFFMSTAYMYFPFMTVEVKCGKAALDIADRQNAHSMTLSVRGVVKLFRAVKREKELHRQILAFSISHDHCSVRIYGHYPVIEGEKTTYYRHPIHKFDFTSLDGKEKWTSYKFSMSVYNDWAPFHFKKICSAIDELPQVNFEVSQASQISQQLEVLHQSELSFSESTGLSQGVGGVDTQGSSFTSVLEEAHGVQNAASGARVTRESEEGSAEAFNMSKKRRTFR</sequence>
<proteinExistence type="predicted"/>
<feature type="region of interest" description="Disordered" evidence="1">
    <location>
        <begin position="13"/>
        <end position="50"/>
    </location>
</feature>
<dbReference type="PANTHER" id="PTHR42470:SF2">
    <property type="match status" value="1"/>
</dbReference>
<feature type="domain" description="DUF7924" evidence="2">
    <location>
        <begin position="214"/>
        <end position="458"/>
    </location>
</feature>